<dbReference type="RefSeq" id="WP_306737489.1">
    <property type="nucleotide sequence ID" value="NZ_JANHAX010000007.1"/>
</dbReference>
<dbReference type="EMBL" id="JANHAX010000007">
    <property type="protein sequence ID" value="MDQ2092188.1"/>
    <property type="molecule type" value="Genomic_DNA"/>
</dbReference>
<evidence type="ECO:0000313" key="2">
    <source>
        <dbReference type="Proteomes" id="UP001226762"/>
    </source>
</evidence>
<keyword evidence="2" id="KW-1185">Reference proteome</keyword>
<reference evidence="1" key="1">
    <citation type="submission" date="2022-07" db="EMBL/GenBank/DDBJ databases">
        <authorList>
            <person name="Otstavnykh N."/>
            <person name="Isaeva M."/>
            <person name="Bystritskaya E."/>
        </authorList>
    </citation>
    <scope>NUCLEOTIDE SEQUENCE</scope>
    <source>
        <strain evidence="1">KCTC 52189</strain>
    </source>
</reference>
<proteinExistence type="predicted"/>
<reference evidence="1" key="2">
    <citation type="submission" date="2023-02" db="EMBL/GenBank/DDBJ databases">
        <title>'Rhodoalgimonas zhirmunskyi' gen. nov., isolated from a red alga.</title>
        <authorList>
            <person name="Nedashkovskaya O.I."/>
            <person name="Otstavnykh N.Y."/>
            <person name="Bystritskaya E.P."/>
            <person name="Balabanova L.A."/>
            <person name="Isaeva M.P."/>
        </authorList>
    </citation>
    <scope>NUCLEOTIDE SEQUENCE</scope>
    <source>
        <strain evidence="1">KCTC 52189</strain>
    </source>
</reference>
<dbReference type="Proteomes" id="UP001226762">
    <property type="component" value="Unassembled WGS sequence"/>
</dbReference>
<comment type="caution">
    <text evidence="1">The sequence shown here is derived from an EMBL/GenBank/DDBJ whole genome shotgun (WGS) entry which is preliminary data.</text>
</comment>
<accession>A0AAE3WIN8</accession>
<gene>
    <name evidence="1" type="ORF">NO357_19975</name>
</gene>
<name>A0AAE3WIN8_9RHOB</name>
<organism evidence="1 2">
    <name type="scientific">Marimonas arenosa</name>
    <dbReference type="NCBI Taxonomy" id="1795305"/>
    <lineage>
        <taxon>Bacteria</taxon>
        <taxon>Pseudomonadati</taxon>
        <taxon>Pseudomonadota</taxon>
        <taxon>Alphaproteobacteria</taxon>
        <taxon>Rhodobacterales</taxon>
        <taxon>Paracoccaceae</taxon>
        <taxon>Marimonas</taxon>
    </lineage>
</organism>
<protein>
    <submittedName>
        <fullName evidence="1">Uncharacterized protein</fullName>
    </submittedName>
</protein>
<sequence>MMAESGFAYALARLHARLAVRMGEPDWQQLEASLDLAHALELAGRMPVVRVTRQLSRASGVHAIEAALRQALSDDIAEVAGWLPPRWLAVADWFAGLSDLRRRDFAAREAPRPEWFDESEEGWESAAVQWRSEWTKRIRAAGGAKGLDVALAPMLSRFLWSGGAGAVPAPILSWGALEAHFIKAFRTAGNGPVAVFAVLSLMLLDNERLRGLLVSRAVFAGGP</sequence>
<dbReference type="AlphaFoldDB" id="A0AAE3WIN8"/>
<evidence type="ECO:0000313" key="1">
    <source>
        <dbReference type="EMBL" id="MDQ2092188.1"/>
    </source>
</evidence>